<evidence type="ECO:0000313" key="4">
    <source>
        <dbReference type="Proteomes" id="UP001056381"/>
    </source>
</evidence>
<accession>A0A9Q8TYI9</accession>
<organism evidence="3 4">
    <name type="scientific">SAR86 cluster bacterium</name>
    <dbReference type="NCBI Taxonomy" id="2030880"/>
    <lineage>
        <taxon>Bacteria</taxon>
        <taxon>Pseudomonadati</taxon>
        <taxon>Pseudomonadota</taxon>
        <taxon>Gammaproteobacteria</taxon>
        <taxon>SAR86 cluster</taxon>
    </lineage>
</organism>
<dbReference type="Proteomes" id="UP001056381">
    <property type="component" value="Chromosome"/>
</dbReference>
<protein>
    <recommendedName>
        <fullName evidence="2">PDZ domain-containing protein</fullName>
    </recommendedName>
</protein>
<feature type="chain" id="PRO_5040120268" description="PDZ domain-containing protein" evidence="1">
    <location>
        <begin position="22"/>
        <end position="247"/>
    </location>
</feature>
<reference evidence="3" key="1">
    <citation type="submission" date="2022-05" db="EMBL/GenBank/DDBJ databases">
        <title>Single-amplified genomics reveal most streamlined microbe among free-living bacteria.</title>
        <authorList>
            <person name="Roda-Garcia J."/>
            <person name="Haro-Moreno J.M."/>
            <person name="Rodriguez-Valera F."/>
            <person name="Almagro-Moreno S."/>
            <person name="Lopez-Perez M."/>
        </authorList>
    </citation>
    <scope>NUCLEOTIDE SEQUENCE</scope>
    <source>
        <strain evidence="3">TMED112-D2-2</strain>
    </source>
</reference>
<keyword evidence="1" id="KW-0732">Signal</keyword>
<evidence type="ECO:0000259" key="2">
    <source>
        <dbReference type="PROSITE" id="PS50106"/>
    </source>
</evidence>
<dbReference type="AlphaFoldDB" id="A0A9Q8TYI9"/>
<dbReference type="EMBL" id="CP097966">
    <property type="protein sequence ID" value="URQ63323.1"/>
    <property type="molecule type" value="Genomic_DNA"/>
</dbReference>
<evidence type="ECO:0000313" key="3">
    <source>
        <dbReference type="EMBL" id="URQ63323.1"/>
    </source>
</evidence>
<gene>
    <name evidence="3" type="ORF">M9B40_00735</name>
</gene>
<proteinExistence type="predicted"/>
<dbReference type="InterPro" id="IPR001478">
    <property type="entry name" value="PDZ"/>
</dbReference>
<feature type="signal peptide" evidence="1">
    <location>
        <begin position="1"/>
        <end position="21"/>
    </location>
</feature>
<sequence length="247" mass="27634">MNIQKFFIGLLVVTFSLSIFADHHKGDGMKNKVAKKGMIAKKMVESGYKGKDPFLKMVKKHMADDGYQYPSRFVGFGFYYDPNGDQPDVVISTVEGSSASEAMKVGDEVLSINGVKDWRNTDPEATKVGDVWNVKVKRDGKEVDLEMARTVVQPRTDKATFVENIEGADAEQWGSSLIEYRMIDVAVGKDVAYVLHWRKDLDEESGVEAETYIVTRVGFDESGKVNFIGALSEDELLLRQTGWSITR</sequence>
<name>A0A9Q8TYI9_9GAMM</name>
<dbReference type="PROSITE" id="PS50106">
    <property type="entry name" value="PDZ"/>
    <property type="match status" value="1"/>
</dbReference>
<keyword evidence="4" id="KW-1185">Reference proteome</keyword>
<evidence type="ECO:0000256" key="1">
    <source>
        <dbReference type="SAM" id="SignalP"/>
    </source>
</evidence>
<dbReference type="SUPFAM" id="SSF50156">
    <property type="entry name" value="PDZ domain-like"/>
    <property type="match status" value="1"/>
</dbReference>
<feature type="domain" description="PDZ" evidence="2">
    <location>
        <begin position="57"/>
        <end position="117"/>
    </location>
</feature>
<dbReference type="InterPro" id="IPR036034">
    <property type="entry name" value="PDZ_sf"/>
</dbReference>